<feature type="compositionally biased region" description="Gly residues" evidence="7">
    <location>
        <begin position="220"/>
        <end position="232"/>
    </location>
</feature>
<feature type="region of interest" description="Disordered" evidence="7">
    <location>
        <begin position="392"/>
        <end position="425"/>
    </location>
</feature>
<dbReference type="PANTHER" id="PTHR21493:SF9">
    <property type="entry name" value="GOLGI TRANSPORT PROTEIN 1-RELATED"/>
    <property type="match status" value="1"/>
</dbReference>
<feature type="region of interest" description="Disordered" evidence="7">
    <location>
        <begin position="54"/>
        <end position="268"/>
    </location>
</feature>
<dbReference type="GO" id="GO:0000139">
    <property type="term" value="C:Golgi membrane"/>
    <property type="evidence" value="ECO:0007669"/>
    <property type="project" value="UniProtKB-SubCell"/>
</dbReference>
<sequence length="446" mass="45553">MIVRSPPRGGVRRDGVGILVAALLLLALSATGASAGRHGAVNAIIVRERRASADAACGGGGGGLPSSFPATSPRDRGEGDEASSSSSSSSSPPPPDPTSFSSTAFHRPSTKSPPRPSARLVSLPRRASPLYDEERPLASSPALCGKAADLSGADGRSGISRPASSALECLRGGSDRRYNDYDYGDERRNGGGRGDYDYGGGGEGDGDSAQRSGGYDDDYYGGGGGRGDGGGYYDDRGYYPDERDDRGGERGRSGGSGNGGGSPLSGVKLPEMMKTGNRKVGLALLSGGAALTLLGVTLFFNKSLLRLGNLLFVAGVPLTLGPGRTAGYFLQPSKARATGCLAAGMFLVFVGWPVVGIALEVFGLLNLFGNMFPVAMALARNVPVLGSLLGNGNGGKSRSGSAKKRRRGDDDDGYGYGGGDDYYGGDGGYYGGGEGGSRDDDKTGYY</sequence>
<evidence type="ECO:0000256" key="8">
    <source>
        <dbReference type="SAM" id="Phobius"/>
    </source>
</evidence>
<dbReference type="AlphaFoldDB" id="A0A7S4NBY5"/>
<dbReference type="InterPro" id="IPR007305">
    <property type="entry name" value="Vesicle_transpt_Got1/SFT2"/>
</dbReference>
<evidence type="ECO:0000256" key="9">
    <source>
        <dbReference type="SAM" id="SignalP"/>
    </source>
</evidence>
<feature type="chain" id="PRO_5031137650" description="Vesicle transport protein" evidence="9">
    <location>
        <begin position="36"/>
        <end position="446"/>
    </location>
</feature>
<comment type="similarity">
    <text evidence="6">Belongs to the GOT1 family.</text>
</comment>
<keyword evidence="9" id="KW-0732">Signal</keyword>
<keyword evidence="5 8" id="KW-0472">Membrane</keyword>
<organism evidence="10">
    <name type="scientific">Odontella aurita</name>
    <dbReference type="NCBI Taxonomy" id="265563"/>
    <lineage>
        <taxon>Eukaryota</taxon>
        <taxon>Sar</taxon>
        <taxon>Stramenopiles</taxon>
        <taxon>Ochrophyta</taxon>
        <taxon>Bacillariophyta</taxon>
        <taxon>Mediophyceae</taxon>
        <taxon>Biddulphiophycidae</taxon>
        <taxon>Eupodiscales</taxon>
        <taxon>Odontellaceae</taxon>
        <taxon>Odontella</taxon>
    </lineage>
</organism>
<protein>
    <recommendedName>
        <fullName evidence="11">Vesicle transport protein</fullName>
    </recommendedName>
</protein>
<name>A0A7S4NBY5_9STRA</name>
<feature type="transmembrane region" description="Helical" evidence="8">
    <location>
        <begin position="280"/>
        <end position="300"/>
    </location>
</feature>
<dbReference type="PANTHER" id="PTHR21493">
    <property type="entry name" value="CGI-141-RELATED/LIPASE CONTAINING PROTEIN"/>
    <property type="match status" value="1"/>
</dbReference>
<evidence type="ECO:0000256" key="7">
    <source>
        <dbReference type="SAM" id="MobiDB-lite"/>
    </source>
</evidence>
<evidence type="ECO:0000256" key="1">
    <source>
        <dbReference type="ARBA" id="ARBA00004653"/>
    </source>
</evidence>
<feature type="compositionally biased region" description="Gly residues" evidence="7">
    <location>
        <begin position="414"/>
        <end position="425"/>
    </location>
</feature>
<evidence type="ECO:0000256" key="2">
    <source>
        <dbReference type="ARBA" id="ARBA00022692"/>
    </source>
</evidence>
<feature type="compositionally biased region" description="Basic and acidic residues" evidence="7">
    <location>
        <begin position="233"/>
        <end position="252"/>
    </location>
</feature>
<feature type="signal peptide" evidence="9">
    <location>
        <begin position="1"/>
        <end position="35"/>
    </location>
</feature>
<feature type="compositionally biased region" description="Basic and acidic residues" evidence="7">
    <location>
        <begin position="173"/>
        <end position="189"/>
    </location>
</feature>
<feature type="compositionally biased region" description="Gly residues" evidence="7">
    <location>
        <begin position="191"/>
        <end position="203"/>
    </location>
</feature>
<keyword evidence="3 8" id="KW-1133">Transmembrane helix</keyword>
<comment type="subcellular location">
    <subcellularLocation>
        <location evidence="1">Golgi apparatus membrane</location>
        <topology evidence="1">Multi-pass membrane protein</topology>
    </subcellularLocation>
</comment>
<accession>A0A7S4NBY5</accession>
<dbReference type="GO" id="GO:0006888">
    <property type="term" value="P:endoplasmic reticulum to Golgi vesicle-mediated transport"/>
    <property type="evidence" value="ECO:0007669"/>
    <property type="project" value="InterPro"/>
</dbReference>
<evidence type="ECO:0008006" key="11">
    <source>
        <dbReference type="Google" id="ProtNLM"/>
    </source>
</evidence>
<gene>
    <name evidence="10" type="ORF">OAUR00152_LOCUS36572</name>
</gene>
<evidence type="ECO:0000256" key="3">
    <source>
        <dbReference type="ARBA" id="ARBA00022989"/>
    </source>
</evidence>
<keyword evidence="2 8" id="KW-0812">Transmembrane</keyword>
<reference evidence="10" key="1">
    <citation type="submission" date="2021-01" db="EMBL/GenBank/DDBJ databases">
        <authorList>
            <person name="Corre E."/>
            <person name="Pelletier E."/>
            <person name="Niang G."/>
            <person name="Scheremetjew M."/>
            <person name="Finn R."/>
            <person name="Kale V."/>
            <person name="Holt S."/>
            <person name="Cochrane G."/>
            <person name="Meng A."/>
            <person name="Brown T."/>
            <person name="Cohen L."/>
        </authorList>
    </citation>
    <scope>NUCLEOTIDE SEQUENCE</scope>
    <source>
        <strain evidence="10">Isolate 1302-5</strain>
    </source>
</reference>
<evidence type="ECO:0000256" key="6">
    <source>
        <dbReference type="ARBA" id="ARBA00025799"/>
    </source>
</evidence>
<feature type="transmembrane region" description="Helical" evidence="8">
    <location>
        <begin position="342"/>
        <end position="368"/>
    </location>
</feature>
<dbReference type="GO" id="GO:0042147">
    <property type="term" value="P:retrograde transport, endosome to Golgi"/>
    <property type="evidence" value="ECO:0007669"/>
    <property type="project" value="InterPro"/>
</dbReference>
<evidence type="ECO:0000313" key="10">
    <source>
        <dbReference type="EMBL" id="CAE2279095.1"/>
    </source>
</evidence>
<dbReference type="Pfam" id="PF04178">
    <property type="entry name" value="Got1"/>
    <property type="match status" value="1"/>
</dbReference>
<dbReference type="GO" id="GO:0005829">
    <property type="term" value="C:cytosol"/>
    <property type="evidence" value="ECO:0007669"/>
    <property type="project" value="GOC"/>
</dbReference>
<evidence type="ECO:0000256" key="5">
    <source>
        <dbReference type="ARBA" id="ARBA00023136"/>
    </source>
</evidence>
<proteinExistence type="inferred from homology"/>
<feature type="transmembrane region" description="Helical" evidence="8">
    <location>
        <begin position="307"/>
        <end position="330"/>
    </location>
</feature>
<dbReference type="EMBL" id="HBKQ01053124">
    <property type="protein sequence ID" value="CAE2279095.1"/>
    <property type="molecule type" value="Transcribed_RNA"/>
</dbReference>
<feature type="compositionally biased region" description="Gly residues" evidence="7">
    <location>
        <begin position="253"/>
        <end position="263"/>
    </location>
</feature>
<dbReference type="InterPro" id="IPR045176">
    <property type="entry name" value="Got1"/>
</dbReference>
<keyword evidence="4" id="KW-0333">Golgi apparatus</keyword>
<evidence type="ECO:0000256" key="4">
    <source>
        <dbReference type="ARBA" id="ARBA00023034"/>
    </source>
</evidence>